<keyword evidence="4" id="KW-1185">Reference proteome</keyword>
<evidence type="ECO:0000313" key="4">
    <source>
        <dbReference type="Proteomes" id="UP000198717"/>
    </source>
</evidence>
<dbReference type="Pfam" id="PF09543">
    <property type="entry name" value="DUF2379"/>
    <property type="match status" value="1"/>
</dbReference>
<sequence>MSDDLDWTPVRALARRVRAGERLTLTNEVRELLERTASEVGISKTDSALAIAGVETAEALLLECARRIKEGSDRLTDALYRAKRYRLSGNLDSARQEMRDVLAVEVVPHYREIAESQLEDLEDEP</sequence>
<dbReference type="NCBIfam" id="TIGR02267">
    <property type="entry name" value="DUSAM domain"/>
    <property type="match status" value="1"/>
</dbReference>
<protein>
    <submittedName>
        <fullName evidence="3">DUSAM domain-containing protein</fullName>
    </submittedName>
</protein>
<dbReference type="Proteomes" id="UP000198717">
    <property type="component" value="Unassembled WGS sequence"/>
</dbReference>
<dbReference type="Proteomes" id="UP000321224">
    <property type="component" value="Unassembled WGS sequence"/>
</dbReference>
<evidence type="ECO:0000313" key="2">
    <source>
        <dbReference type="EMBL" id="GEL75504.1"/>
    </source>
</evidence>
<reference evidence="2 5" key="2">
    <citation type="submission" date="2019-07" db="EMBL/GenBank/DDBJ databases">
        <title>Whole genome shotgun sequence of Myxococcus virescens NBRC 100334.</title>
        <authorList>
            <person name="Hosoyama A."/>
            <person name="Uohara A."/>
            <person name="Ohji S."/>
            <person name="Ichikawa N."/>
        </authorList>
    </citation>
    <scope>NUCLEOTIDE SEQUENCE [LARGE SCALE GENOMIC DNA]</scope>
    <source>
        <strain evidence="2 5">NBRC 100334</strain>
    </source>
</reference>
<proteinExistence type="predicted"/>
<dbReference type="RefSeq" id="WP_090486334.1">
    <property type="nucleotide sequence ID" value="NZ_BJVY01000077.1"/>
</dbReference>
<gene>
    <name evidence="2" type="ORF">MVI01_72880</name>
    <name evidence="3" type="ORF">SAMN04488504_1011071</name>
</gene>
<name>A0A511HQ51_9BACT</name>
<dbReference type="EMBL" id="FNAJ01000001">
    <property type="protein sequence ID" value="SDD48632.1"/>
    <property type="molecule type" value="Genomic_DNA"/>
</dbReference>
<organism evidence="2 5">
    <name type="scientific">Myxococcus virescens</name>
    <dbReference type="NCBI Taxonomy" id="83456"/>
    <lineage>
        <taxon>Bacteria</taxon>
        <taxon>Pseudomonadati</taxon>
        <taxon>Myxococcota</taxon>
        <taxon>Myxococcia</taxon>
        <taxon>Myxococcales</taxon>
        <taxon>Cystobacterineae</taxon>
        <taxon>Myxococcaceae</taxon>
        <taxon>Myxococcus</taxon>
    </lineage>
</organism>
<accession>A0A511HQ51</accession>
<evidence type="ECO:0000313" key="5">
    <source>
        <dbReference type="Proteomes" id="UP000321224"/>
    </source>
</evidence>
<dbReference type="InterPro" id="IPR011753">
    <property type="entry name" value="DUSAM_dom"/>
</dbReference>
<dbReference type="EMBL" id="BJVY01000077">
    <property type="protein sequence ID" value="GEL75504.1"/>
    <property type="molecule type" value="Genomic_DNA"/>
</dbReference>
<evidence type="ECO:0000313" key="3">
    <source>
        <dbReference type="EMBL" id="SDD48632.1"/>
    </source>
</evidence>
<comment type="caution">
    <text evidence="2">The sequence shown here is derived from an EMBL/GenBank/DDBJ whole genome shotgun (WGS) entry which is preliminary data.</text>
</comment>
<feature type="domain" description="DUSAM" evidence="1">
    <location>
        <begin position="6"/>
        <end position="121"/>
    </location>
</feature>
<dbReference type="AlphaFoldDB" id="A0A511HQ51"/>
<reference evidence="3 4" key="1">
    <citation type="submission" date="2016-10" db="EMBL/GenBank/DDBJ databases">
        <authorList>
            <person name="Varghese N."/>
            <person name="Submissions S."/>
        </authorList>
    </citation>
    <scope>NUCLEOTIDE SEQUENCE [LARGE SCALE GENOMIC DNA]</scope>
    <source>
        <strain evidence="3 4">DSM 2260</strain>
    </source>
</reference>
<evidence type="ECO:0000259" key="1">
    <source>
        <dbReference type="Pfam" id="PF09543"/>
    </source>
</evidence>